<proteinExistence type="predicted"/>
<protein>
    <submittedName>
        <fullName evidence="1">Uncharacterized protein</fullName>
    </submittedName>
</protein>
<comment type="caution">
    <text evidence="1">The sequence shown here is derived from an EMBL/GenBank/DDBJ whole genome shotgun (WGS) entry which is preliminary data.</text>
</comment>
<dbReference type="AlphaFoldDB" id="A0A8B6M4F1"/>
<sequence length="80" mass="8942">MPGLRGDVSAAPTTTTATLIGVVPFFAMKKYYAFGWRKRAIVTKAEIRSSFLLKGILIFYSTKQINCLRSIIYVANFIFG</sequence>
<reference evidence="1 2" key="1">
    <citation type="submission" date="2019-05" db="EMBL/GenBank/DDBJ databases">
        <authorList>
            <person name="Farhan Ul Haque M."/>
        </authorList>
    </citation>
    <scope>NUCLEOTIDE SEQUENCE [LARGE SCALE GENOMIC DNA]</scope>
    <source>
        <strain evidence="1">2</strain>
    </source>
</reference>
<organism evidence="1 2">
    <name type="scientific">Methylocella tundrae</name>
    <dbReference type="NCBI Taxonomy" id="227605"/>
    <lineage>
        <taxon>Bacteria</taxon>
        <taxon>Pseudomonadati</taxon>
        <taxon>Pseudomonadota</taxon>
        <taxon>Alphaproteobacteria</taxon>
        <taxon>Hyphomicrobiales</taxon>
        <taxon>Beijerinckiaceae</taxon>
        <taxon>Methylocella</taxon>
    </lineage>
</organism>
<keyword evidence="2" id="KW-1185">Reference proteome</keyword>
<evidence type="ECO:0000313" key="1">
    <source>
        <dbReference type="EMBL" id="VTZ49891.1"/>
    </source>
</evidence>
<evidence type="ECO:0000313" key="2">
    <source>
        <dbReference type="Proteomes" id="UP000485880"/>
    </source>
</evidence>
<accession>A0A8B6M4F1</accession>
<dbReference type="Proteomes" id="UP000485880">
    <property type="component" value="Unassembled WGS sequence"/>
</dbReference>
<gene>
    <name evidence="1" type="ORF">MPC4_20101</name>
</gene>
<name>A0A8B6M4F1_METTU</name>
<dbReference type="EMBL" id="CABFMQ020000076">
    <property type="protein sequence ID" value="VTZ49891.1"/>
    <property type="molecule type" value="Genomic_DNA"/>
</dbReference>